<protein>
    <recommendedName>
        <fullName evidence="4">IgE-binding protein</fullName>
    </recommendedName>
</protein>
<dbReference type="PANTHER" id="PTHR42047">
    <property type="entry name" value="PROTEIN, PUTATIVE (AFU_ORTHOLOGUE AFUA_6G03560)-RELATED"/>
    <property type="match status" value="1"/>
</dbReference>
<dbReference type="PANTHER" id="PTHR42047:SF1">
    <property type="entry name" value="PROTEIN, PUTATIVE (AFU_ORTHOLOGUE AFUA_6G03560)-RELATED"/>
    <property type="match status" value="1"/>
</dbReference>
<dbReference type="EMBL" id="NAJM01000048">
    <property type="protein sequence ID" value="RVX67446.1"/>
    <property type="molecule type" value="Genomic_DNA"/>
</dbReference>
<feature type="signal peptide" evidence="1">
    <location>
        <begin position="1"/>
        <end position="17"/>
    </location>
</feature>
<dbReference type="OrthoDB" id="5430620at2759"/>
<feature type="chain" id="PRO_5019242452" description="IgE-binding protein" evidence="1">
    <location>
        <begin position="18"/>
        <end position="206"/>
    </location>
</feature>
<reference evidence="2 3" key="1">
    <citation type="submission" date="2017-03" db="EMBL/GenBank/DDBJ databases">
        <title>Genomes of endolithic fungi from Antarctica.</title>
        <authorList>
            <person name="Coleine C."/>
            <person name="Masonjones S."/>
            <person name="Stajich J.E."/>
        </authorList>
    </citation>
    <scope>NUCLEOTIDE SEQUENCE [LARGE SCALE GENOMIC DNA]</scope>
    <source>
        <strain evidence="2 3">CCFEE 6314</strain>
    </source>
</reference>
<gene>
    <name evidence="2" type="ORF">B0A52_08799</name>
</gene>
<organism evidence="2 3">
    <name type="scientific">Exophiala mesophila</name>
    <name type="common">Black yeast-like fungus</name>
    <dbReference type="NCBI Taxonomy" id="212818"/>
    <lineage>
        <taxon>Eukaryota</taxon>
        <taxon>Fungi</taxon>
        <taxon>Dikarya</taxon>
        <taxon>Ascomycota</taxon>
        <taxon>Pezizomycotina</taxon>
        <taxon>Eurotiomycetes</taxon>
        <taxon>Chaetothyriomycetidae</taxon>
        <taxon>Chaetothyriales</taxon>
        <taxon>Herpotrichiellaceae</taxon>
        <taxon>Exophiala</taxon>
    </lineage>
</organism>
<dbReference type="Proteomes" id="UP000288859">
    <property type="component" value="Unassembled WGS sequence"/>
</dbReference>
<evidence type="ECO:0000256" key="1">
    <source>
        <dbReference type="SAM" id="SignalP"/>
    </source>
</evidence>
<evidence type="ECO:0008006" key="4">
    <source>
        <dbReference type="Google" id="ProtNLM"/>
    </source>
</evidence>
<comment type="caution">
    <text evidence="2">The sequence shown here is derived from an EMBL/GenBank/DDBJ whole genome shotgun (WGS) entry which is preliminary data.</text>
</comment>
<name>A0A438MWE2_EXOME</name>
<dbReference type="VEuPathDB" id="FungiDB:PV10_01977"/>
<keyword evidence="1" id="KW-0732">Signal</keyword>
<evidence type="ECO:0000313" key="3">
    <source>
        <dbReference type="Proteomes" id="UP000288859"/>
    </source>
</evidence>
<dbReference type="InterPro" id="IPR052820">
    <property type="entry name" value="PhiA_domain"/>
</dbReference>
<dbReference type="AlphaFoldDB" id="A0A438MWE2"/>
<proteinExistence type="predicted"/>
<accession>A0A438MWE2</accession>
<sequence>MHIKPTLIAALPALVAAAPTGSSGQNPDPPATFPTAYGLVIGSDIQPFHFESINANSGKFWLNLPQTVSSCPSSVAVQGACPPGNETVFRSAGDMATSVPGGQQVYVLPSGEILFTGAHANVIPEGAVSSPFVYEYTPGAEYGEVTTYAFGADGFMACPTHGSIAYQVYANVPNALVPLGDQSACVSVAALAIPYNNGDIAAWQYD</sequence>
<evidence type="ECO:0000313" key="2">
    <source>
        <dbReference type="EMBL" id="RVX67446.1"/>
    </source>
</evidence>